<dbReference type="InterPro" id="IPR016035">
    <property type="entry name" value="Acyl_Trfase/lysoPLipase"/>
</dbReference>
<dbReference type="InterPro" id="IPR002641">
    <property type="entry name" value="PNPLA_dom"/>
</dbReference>
<dbReference type="PANTHER" id="PTHR12406">
    <property type="entry name" value="CALCIUM-INDEPENDENT PHOSPHOLIPASE A2 IPLA2 -RELATED"/>
    <property type="match status" value="1"/>
</dbReference>
<feature type="short sequence motif" description="GXGXXG" evidence="4">
    <location>
        <begin position="7"/>
        <end position="12"/>
    </location>
</feature>
<dbReference type="OMA" id="NTCIRIS"/>
<keyword evidence="3 4" id="KW-0443">Lipid metabolism</keyword>
<dbReference type="Proteomes" id="UP000008744">
    <property type="component" value="Unassembled WGS sequence"/>
</dbReference>
<evidence type="ECO:0000256" key="2">
    <source>
        <dbReference type="ARBA" id="ARBA00022801"/>
    </source>
</evidence>
<dbReference type="HOGENOM" id="CLU_018371_6_1_1"/>
<dbReference type="FunFam" id="3.40.1090.10:FF:000017">
    <property type="entry name" value="Patatin-like phospholipase domain-containing protein 2"/>
    <property type="match status" value="1"/>
</dbReference>
<dbReference type="GO" id="GO:0019433">
    <property type="term" value="P:triglyceride catabolic process"/>
    <property type="evidence" value="ECO:0007669"/>
    <property type="project" value="TreeGrafter"/>
</dbReference>
<dbReference type="OrthoDB" id="197155at2759"/>
<feature type="active site" description="Proton acceptor" evidence="4">
    <location>
        <position position="157"/>
    </location>
</feature>
<evidence type="ECO:0000259" key="6">
    <source>
        <dbReference type="PROSITE" id="PS51635"/>
    </source>
</evidence>
<dbReference type="EC" id="3.1.1.3" evidence="1"/>
<organism evidence="8">
    <name type="scientific">Drosophila persimilis</name>
    <name type="common">Fruit fly</name>
    <dbReference type="NCBI Taxonomy" id="7234"/>
    <lineage>
        <taxon>Eukaryota</taxon>
        <taxon>Metazoa</taxon>
        <taxon>Ecdysozoa</taxon>
        <taxon>Arthropoda</taxon>
        <taxon>Hexapoda</taxon>
        <taxon>Insecta</taxon>
        <taxon>Pterygota</taxon>
        <taxon>Neoptera</taxon>
        <taxon>Endopterygota</taxon>
        <taxon>Diptera</taxon>
        <taxon>Brachycera</taxon>
        <taxon>Muscomorpha</taxon>
        <taxon>Ephydroidea</taxon>
        <taxon>Drosophilidae</taxon>
        <taxon>Drosophila</taxon>
        <taxon>Sophophora</taxon>
    </lineage>
</organism>
<protein>
    <recommendedName>
        <fullName evidence="1">triacylglycerol lipase</fullName>
        <ecNumber evidence="1">3.1.1.3</ecNumber>
    </recommendedName>
</protein>
<feature type="region of interest" description="Disordered" evidence="5">
    <location>
        <begin position="353"/>
        <end position="415"/>
    </location>
</feature>
<evidence type="ECO:0000256" key="4">
    <source>
        <dbReference type="PROSITE-ProRule" id="PRU01161"/>
    </source>
</evidence>
<sequence length="415" mass="45826">MNLSFAGCGFLGIYHVGVAVCLKKHAPQLLLERIGGASAGALAACCLLCDLPIETMAADFLRVVGEARRHPLGPFSPWFNLQRCLLEGMQRELPEDAHRRVSGRLRISLTRVRDRCNVVMSEFGSRQELLQALLCSCFIPGLSGLIPPQVRGVRYMDGAFSDNLPLLDEDTVTVSPFCGESDICPRDRSSHLFHLNINWANTCIRISRPNLRRMLRIVLPGRAEFLSSFCQQGYDDALYFLNRNNLIGRLQKWDQCQEHLLPQAVRDTIDGYGYMEQANKELGQWLSHPQSGIQLFCLPSALITAAARLAPPLARQVVRMIGRRLSQSLTLCEQPHFDLGLLMMHCSSVAPLPPPPPLPRTRHSIDNVDADGIKVPQILDSGKGEENDGHCDRVSSGSASAAPLPPPDTALARPD</sequence>
<name>B4H3N3_DROPE</name>
<evidence type="ECO:0000313" key="7">
    <source>
        <dbReference type="EMBL" id="EDW30984.1"/>
    </source>
</evidence>
<dbReference type="GO" id="GO:0004806">
    <property type="term" value="F:triacylglycerol lipase activity"/>
    <property type="evidence" value="ECO:0007669"/>
    <property type="project" value="UniProtKB-EC"/>
</dbReference>
<dbReference type="GO" id="GO:0055088">
    <property type="term" value="P:lipid homeostasis"/>
    <property type="evidence" value="ECO:0007669"/>
    <property type="project" value="TreeGrafter"/>
</dbReference>
<feature type="compositionally biased region" description="Basic and acidic residues" evidence="5">
    <location>
        <begin position="382"/>
        <end position="393"/>
    </location>
</feature>
<gene>
    <name evidence="7" type="primary">Dper\GL15174</name>
    <name evidence="7" type="ORF">Dper_GL15174</name>
</gene>
<dbReference type="Pfam" id="PF01734">
    <property type="entry name" value="Patatin"/>
    <property type="match status" value="1"/>
</dbReference>
<proteinExistence type="predicted"/>
<feature type="short sequence motif" description="DGA/G" evidence="4">
    <location>
        <begin position="157"/>
        <end position="159"/>
    </location>
</feature>
<dbReference type="InterPro" id="IPR033562">
    <property type="entry name" value="PLPL"/>
</dbReference>
<accession>B4H3N3</accession>
<evidence type="ECO:0000256" key="5">
    <source>
        <dbReference type="SAM" id="MobiDB-lite"/>
    </source>
</evidence>
<dbReference type="GO" id="GO:0016020">
    <property type="term" value="C:membrane"/>
    <property type="evidence" value="ECO:0007669"/>
    <property type="project" value="TreeGrafter"/>
</dbReference>
<dbReference type="Gene3D" id="3.40.1090.10">
    <property type="entry name" value="Cytosolic phospholipase A2 catalytic domain"/>
    <property type="match status" value="2"/>
</dbReference>
<dbReference type="KEGG" id="dpe:6600374"/>
<dbReference type="PANTHER" id="PTHR12406:SF41">
    <property type="entry name" value="BRUMMER, ISOFORM B-RELATED"/>
    <property type="match status" value="1"/>
</dbReference>
<dbReference type="FunFam" id="3.40.1090.10:FF:000003">
    <property type="entry name" value="Patatin-like phospholipase domain-containing protein 2"/>
    <property type="match status" value="1"/>
</dbReference>
<dbReference type="STRING" id="7234.B4H3N3"/>
<evidence type="ECO:0000256" key="3">
    <source>
        <dbReference type="ARBA" id="ARBA00023098"/>
    </source>
</evidence>
<feature type="domain" description="PNPLA" evidence="6">
    <location>
        <begin position="3"/>
        <end position="170"/>
    </location>
</feature>
<dbReference type="PhylomeDB" id="B4H3N3"/>
<dbReference type="CDD" id="cd07218">
    <property type="entry name" value="Pat_iPLA2"/>
    <property type="match status" value="1"/>
</dbReference>
<keyword evidence="8" id="KW-1185">Reference proteome</keyword>
<dbReference type="SUPFAM" id="SSF52151">
    <property type="entry name" value="FabD/lysophospholipase-like"/>
    <property type="match status" value="1"/>
</dbReference>
<dbReference type="AlphaFoldDB" id="B4H3N3"/>
<dbReference type="GO" id="GO:0005737">
    <property type="term" value="C:cytoplasm"/>
    <property type="evidence" value="ECO:0007669"/>
    <property type="project" value="TreeGrafter"/>
</dbReference>
<dbReference type="PROSITE" id="PS51635">
    <property type="entry name" value="PNPLA"/>
    <property type="match status" value="1"/>
</dbReference>
<evidence type="ECO:0000256" key="1">
    <source>
        <dbReference type="ARBA" id="ARBA00013279"/>
    </source>
</evidence>
<feature type="active site" description="Nucleophile" evidence="4">
    <location>
        <position position="38"/>
    </location>
</feature>
<keyword evidence="4" id="KW-0442">Lipid degradation</keyword>
<dbReference type="EMBL" id="CH479207">
    <property type="protein sequence ID" value="EDW30984.1"/>
    <property type="molecule type" value="Genomic_DNA"/>
</dbReference>
<dbReference type="eggNOG" id="KOG3773">
    <property type="taxonomic scope" value="Eukaryota"/>
</dbReference>
<keyword evidence="2 4" id="KW-0378">Hydrolase</keyword>
<dbReference type="GO" id="GO:0005811">
    <property type="term" value="C:lipid droplet"/>
    <property type="evidence" value="ECO:0007669"/>
    <property type="project" value="TreeGrafter"/>
</dbReference>
<evidence type="ECO:0000313" key="8">
    <source>
        <dbReference type="Proteomes" id="UP000008744"/>
    </source>
</evidence>
<reference evidence="7 8" key="1">
    <citation type="journal article" date="2007" name="Nature">
        <title>Evolution of genes and genomes on the Drosophila phylogeny.</title>
        <authorList>
            <consortium name="Drosophila 12 Genomes Consortium"/>
            <person name="Clark A.G."/>
            <person name="Eisen M.B."/>
            <person name="Smith D.R."/>
            <person name="Bergman C.M."/>
            <person name="Oliver B."/>
            <person name="Markow T.A."/>
            <person name="Kaufman T.C."/>
            <person name="Kellis M."/>
            <person name="Gelbart W."/>
            <person name="Iyer V.N."/>
            <person name="Pollard D.A."/>
            <person name="Sackton T.B."/>
            <person name="Larracuente A.M."/>
            <person name="Singh N.D."/>
            <person name="Abad J.P."/>
            <person name="Abt D.N."/>
            <person name="Adryan B."/>
            <person name="Aguade M."/>
            <person name="Akashi H."/>
            <person name="Anderson W.W."/>
            <person name="Aquadro C.F."/>
            <person name="Ardell D.H."/>
            <person name="Arguello R."/>
            <person name="Artieri C.G."/>
            <person name="Barbash D.A."/>
            <person name="Barker D."/>
            <person name="Barsanti P."/>
            <person name="Batterham P."/>
            <person name="Batzoglou S."/>
            <person name="Begun D."/>
            <person name="Bhutkar A."/>
            <person name="Blanco E."/>
            <person name="Bosak S.A."/>
            <person name="Bradley R.K."/>
            <person name="Brand A.D."/>
            <person name="Brent M.R."/>
            <person name="Brooks A.N."/>
            <person name="Brown R.H."/>
            <person name="Butlin R.K."/>
            <person name="Caggese C."/>
            <person name="Calvi B.R."/>
            <person name="Bernardo de Carvalho A."/>
            <person name="Caspi A."/>
            <person name="Castrezana S."/>
            <person name="Celniker S.E."/>
            <person name="Chang J.L."/>
            <person name="Chapple C."/>
            <person name="Chatterji S."/>
            <person name="Chinwalla A."/>
            <person name="Civetta A."/>
            <person name="Clifton S.W."/>
            <person name="Comeron J.M."/>
            <person name="Costello J.C."/>
            <person name="Coyne J.A."/>
            <person name="Daub J."/>
            <person name="David R.G."/>
            <person name="Delcher A.L."/>
            <person name="Delehaunty K."/>
            <person name="Do C.B."/>
            <person name="Ebling H."/>
            <person name="Edwards K."/>
            <person name="Eickbush T."/>
            <person name="Evans J.D."/>
            <person name="Filipski A."/>
            <person name="Findeiss S."/>
            <person name="Freyhult E."/>
            <person name="Fulton L."/>
            <person name="Fulton R."/>
            <person name="Garcia A.C."/>
            <person name="Gardiner A."/>
            <person name="Garfield D.A."/>
            <person name="Garvin B.E."/>
            <person name="Gibson G."/>
            <person name="Gilbert D."/>
            <person name="Gnerre S."/>
            <person name="Godfrey J."/>
            <person name="Good R."/>
            <person name="Gotea V."/>
            <person name="Gravely B."/>
            <person name="Greenberg A.J."/>
            <person name="Griffiths-Jones S."/>
            <person name="Gross S."/>
            <person name="Guigo R."/>
            <person name="Gustafson E.A."/>
            <person name="Haerty W."/>
            <person name="Hahn M.W."/>
            <person name="Halligan D.L."/>
            <person name="Halpern A.L."/>
            <person name="Halter G.M."/>
            <person name="Han M.V."/>
            <person name="Heger A."/>
            <person name="Hillier L."/>
            <person name="Hinrichs A.S."/>
            <person name="Holmes I."/>
            <person name="Hoskins R.A."/>
            <person name="Hubisz M.J."/>
            <person name="Hultmark D."/>
            <person name="Huntley M.A."/>
            <person name="Jaffe D.B."/>
            <person name="Jagadeeshan S."/>
            <person name="Jeck W.R."/>
            <person name="Johnson J."/>
            <person name="Jones C.D."/>
            <person name="Jordan W.C."/>
            <person name="Karpen G.H."/>
            <person name="Kataoka E."/>
            <person name="Keightley P.D."/>
            <person name="Kheradpour P."/>
            <person name="Kirkness E.F."/>
            <person name="Koerich L.B."/>
            <person name="Kristiansen K."/>
            <person name="Kudrna D."/>
            <person name="Kulathinal R.J."/>
            <person name="Kumar S."/>
            <person name="Kwok R."/>
            <person name="Lander E."/>
            <person name="Langley C.H."/>
            <person name="Lapoint R."/>
            <person name="Lazzaro B.P."/>
            <person name="Lee S.J."/>
            <person name="Levesque L."/>
            <person name="Li R."/>
            <person name="Lin C.F."/>
            <person name="Lin M.F."/>
            <person name="Lindblad-Toh K."/>
            <person name="Llopart A."/>
            <person name="Long M."/>
            <person name="Low L."/>
            <person name="Lozovsky E."/>
            <person name="Lu J."/>
            <person name="Luo M."/>
            <person name="Machado C.A."/>
            <person name="Makalowski W."/>
            <person name="Marzo M."/>
            <person name="Matsuda M."/>
            <person name="Matzkin L."/>
            <person name="McAllister B."/>
            <person name="McBride C.S."/>
            <person name="McKernan B."/>
            <person name="McKernan K."/>
            <person name="Mendez-Lago M."/>
            <person name="Minx P."/>
            <person name="Mollenhauer M.U."/>
            <person name="Montooth K."/>
            <person name="Mount S.M."/>
            <person name="Mu X."/>
            <person name="Myers E."/>
            <person name="Negre B."/>
            <person name="Newfeld S."/>
            <person name="Nielsen R."/>
            <person name="Noor M.A."/>
            <person name="O'Grady P."/>
            <person name="Pachter L."/>
            <person name="Papaceit M."/>
            <person name="Parisi M.J."/>
            <person name="Parisi M."/>
            <person name="Parts L."/>
            <person name="Pedersen J.S."/>
            <person name="Pesole G."/>
            <person name="Phillippy A.M."/>
            <person name="Ponting C.P."/>
            <person name="Pop M."/>
            <person name="Porcelli D."/>
            <person name="Powell J.R."/>
            <person name="Prohaska S."/>
            <person name="Pruitt K."/>
            <person name="Puig M."/>
            <person name="Quesneville H."/>
            <person name="Ram K.R."/>
            <person name="Rand D."/>
            <person name="Rasmussen M.D."/>
            <person name="Reed L.K."/>
            <person name="Reenan R."/>
            <person name="Reily A."/>
            <person name="Remington K.A."/>
            <person name="Rieger T.T."/>
            <person name="Ritchie M.G."/>
            <person name="Robin C."/>
            <person name="Rogers Y.H."/>
            <person name="Rohde C."/>
            <person name="Rozas J."/>
            <person name="Rubenfield M.J."/>
            <person name="Ruiz A."/>
            <person name="Russo S."/>
            <person name="Salzberg S.L."/>
            <person name="Sanchez-Gracia A."/>
            <person name="Saranga D.J."/>
            <person name="Sato H."/>
            <person name="Schaeffer S.W."/>
            <person name="Schatz M.C."/>
            <person name="Schlenke T."/>
            <person name="Schwartz R."/>
            <person name="Segarra C."/>
            <person name="Singh R.S."/>
            <person name="Sirot L."/>
            <person name="Sirota M."/>
            <person name="Sisneros N.B."/>
            <person name="Smith C.D."/>
            <person name="Smith T.F."/>
            <person name="Spieth J."/>
            <person name="Stage D.E."/>
            <person name="Stark A."/>
            <person name="Stephan W."/>
            <person name="Strausberg R.L."/>
            <person name="Strempel S."/>
            <person name="Sturgill D."/>
            <person name="Sutton G."/>
            <person name="Sutton G.G."/>
            <person name="Tao W."/>
            <person name="Teichmann S."/>
            <person name="Tobari Y.N."/>
            <person name="Tomimura Y."/>
            <person name="Tsolas J.M."/>
            <person name="Valente V.L."/>
            <person name="Venter E."/>
            <person name="Venter J.C."/>
            <person name="Vicario S."/>
            <person name="Vieira F.G."/>
            <person name="Vilella A.J."/>
            <person name="Villasante A."/>
            <person name="Walenz B."/>
            <person name="Wang J."/>
            <person name="Wasserman M."/>
            <person name="Watts T."/>
            <person name="Wilson D."/>
            <person name="Wilson R.K."/>
            <person name="Wing R.A."/>
            <person name="Wolfner M.F."/>
            <person name="Wong A."/>
            <person name="Wong G.K."/>
            <person name="Wu C.I."/>
            <person name="Wu G."/>
            <person name="Yamamoto D."/>
            <person name="Yang H.P."/>
            <person name="Yang S.P."/>
            <person name="Yorke J.A."/>
            <person name="Yoshida K."/>
            <person name="Zdobnov E."/>
            <person name="Zhang P."/>
            <person name="Zhang Y."/>
            <person name="Zimin A.V."/>
            <person name="Baldwin J."/>
            <person name="Abdouelleil A."/>
            <person name="Abdulkadir J."/>
            <person name="Abebe A."/>
            <person name="Abera B."/>
            <person name="Abreu J."/>
            <person name="Acer S.C."/>
            <person name="Aftuck L."/>
            <person name="Alexander A."/>
            <person name="An P."/>
            <person name="Anderson E."/>
            <person name="Anderson S."/>
            <person name="Arachi H."/>
            <person name="Azer M."/>
            <person name="Bachantsang P."/>
            <person name="Barry A."/>
            <person name="Bayul T."/>
            <person name="Berlin A."/>
            <person name="Bessette D."/>
            <person name="Bloom T."/>
            <person name="Blye J."/>
            <person name="Boguslavskiy L."/>
            <person name="Bonnet C."/>
            <person name="Boukhgalter B."/>
            <person name="Bourzgui I."/>
            <person name="Brown A."/>
            <person name="Cahill P."/>
            <person name="Channer S."/>
            <person name="Cheshatsang Y."/>
            <person name="Chuda L."/>
            <person name="Citroen M."/>
            <person name="Collymore A."/>
            <person name="Cooke P."/>
            <person name="Costello M."/>
            <person name="D'Aco K."/>
            <person name="Daza R."/>
            <person name="De Haan G."/>
            <person name="DeGray S."/>
            <person name="DeMaso C."/>
            <person name="Dhargay N."/>
            <person name="Dooley K."/>
            <person name="Dooley E."/>
            <person name="Doricent M."/>
            <person name="Dorje P."/>
            <person name="Dorjee K."/>
            <person name="Dupes A."/>
            <person name="Elong R."/>
            <person name="Falk J."/>
            <person name="Farina A."/>
            <person name="Faro S."/>
            <person name="Ferguson D."/>
            <person name="Fisher S."/>
            <person name="Foley C.D."/>
            <person name="Franke A."/>
            <person name="Friedrich D."/>
            <person name="Gadbois L."/>
            <person name="Gearin G."/>
            <person name="Gearin C.R."/>
            <person name="Giannoukos G."/>
            <person name="Goode T."/>
            <person name="Graham J."/>
            <person name="Grandbois E."/>
            <person name="Grewal S."/>
            <person name="Gyaltsen K."/>
            <person name="Hafez N."/>
            <person name="Hagos B."/>
            <person name="Hall J."/>
            <person name="Henson C."/>
            <person name="Hollinger A."/>
            <person name="Honan T."/>
            <person name="Huard M.D."/>
            <person name="Hughes L."/>
            <person name="Hurhula B."/>
            <person name="Husby M.E."/>
            <person name="Kamat A."/>
            <person name="Kanga B."/>
            <person name="Kashin S."/>
            <person name="Khazanovich D."/>
            <person name="Kisner P."/>
            <person name="Lance K."/>
            <person name="Lara M."/>
            <person name="Lee W."/>
            <person name="Lennon N."/>
            <person name="Letendre F."/>
            <person name="LeVine R."/>
            <person name="Lipovsky A."/>
            <person name="Liu X."/>
            <person name="Liu J."/>
            <person name="Liu S."/>
            <person name="Lokyitsang T."/>
            <person name="Lokyitsang Y."/>
            <person name="Lubonja R."/>
            <person name="Lui A."/>
            <person name="MacDonald P."/>
            <person name="Magnisalis V."/>
            <person name="Maru K."/>
            <person name="Matthews C."/>
            <person name="McCusker W."/>
            <person name="McDonough S."/>
            <person name="Mehta T."/>
            <person name="Meldrim J."/>
            <person name="Meneus L."/>
            <person name="Mihai O."/>
            <person name="Mihalev A."/>
            <person name="Mihova T."/>
            <person name="Mittelman R."/>
            <person name="Mlenga V."/>
            <person name="Montmayeur A."/>
            <person name="Mulrain L."/>
            <person name="Navidi A."/>
            <person name="Naylor J."/>
            <person name="Negash T."/>
            <person name="Nguyen T."/>
            <person name="Nguyen N."/>
            <person name="Nicol R."/>
            <person name="Norbu C."/>
            <person name="Norbu N."/>
            <person name="Novod N."/>
            <person name="O'Neill B."/>
            <person name="Osman S."/>
            <person name="Markiewicz E."/>
            <person name="Oyono O.L."/>
            <person name="Patti C."/>
            <person name="Phunkhang P."/>
            <person name="Pierre F."/>
            <person name="Priest M."/>
            <person name="Raghuraman S."/>
            <person name="Rege F."/>
            <person name="Reyes R."/>
            <person name="Rise C."/>
            <person name="Rogov P."/>
            <person name="Ross K."/>
            <person name="Ryan E."/>
            <person name="Settipalli S."/>
            <person name="Shea T."/>
            <person name="Sherpa N."/>
            <person name="Shi L."/>
            <person name="Shih D."/>
            <person name="Sparrow T."/>
            <person name="Spaulding J."/>
            <person name="Stalker J."/>
            <person name="Stange-Thomann N."/>
            <person name="Stavropoulos S."/>
            <person name="Stone C."/>
            <person name="Strader C."/>
            <person name="Tesfaye S."/>
            <person name="Thomson T."/>
            <person name="Thoulutsang Y."/>
            <person name="Thoulutsang D."/>
            <person name="Topham K."/>
            <person name="Topping I."/>
            <person name="Tsamla T."/>
            <person name="Vassiliev H."/>
            <person name="Vo A."/>
            <person name="Wangchuk T."/>
            <person name="Wangdi T."/>
            <person name="Weiand M."/>
            <person name="Wilkinson J."/>
            <person name="Wilson A."/>
            <person name="Yadav S."/>
            <person name="Young G."/>
            <person name="Yu Q."/>
            <person name="Zembek L."/>
            <person name="Zhong D."/>
            <person name="Zimmer A."/>
            <person name="Zwirko Z."/>
            <person name="Jaffe D.B."/>
            <person name="Alvarez P."/>
            <person name="Brockman W."/>
            <person name="Butler J."/>
            <person name="Chin C."/>
            <person name="Gnerre S."/>
            <person name="Grabherr M."/>
            <person name="Kleber M."/>
            <person name="Mauceli E."/>
            <person name="MacCallum I."/>
        </authorList>
    </citation>
    <scope>NUCLEOTIDE SEQUENCE [LARGE SCALE GENOMIC DNA]</scope>
    <source>
        <strain evidence="8">MSH-3 / Tucson 14011-0111.49</strain>
    </source>
</reference>
<feature type="short sequence motif" description="GXSXG" evidence="4">
    <location>
        <begin position="36"/>
        <end position="40"/>
    </location>
</feature>